<evidence type="ECO:0000256" key="2">
    <source>
        <dbReference type="ARBA" id="ARBA00010752"/>
    </source>
</evidence>
<evidence type="ECO:0000256" key="6">
    <source>
        <dbReference type="ARBA" id="ARBA00022705"/>
    </source>
</evidence>
<comment type="subunit">
    <text evidence="9">Forms a ring-shaped head-to-tail homodimer around DNA.</text>
</comment>
<evidence type="ECO:0000313" key="13">
    <source>
        <dbReference type="EMBL" id="OGF52749.1"/>
    </source>
</evidence>
<comment type="similarity">
    <text evidence="2 9">Belongs to the beta sliding clamp family.</text>
</comment>
<evidence type="ECO:0000256" key="9">
    <source>
        <dbReference type="PIRNR" id="PIRNR000804"/>
    </source>
</evidence>
<feature type="domain" description="DNA polymerase III beta sliding clamp C-terminal" evidence="12">
    <location>
        <begin position="238"/>
        <end position="360"/>
    </location>
</feature>
<dbReference type="Pfam" id="PF00712">
    <property type="entry name" value="DNA_pol3_beta"/>
    <property type="match status" value="1"/>
</dbReference>
<keyword evidence="8" id="KW-0238">DNA-binding</keyword>
<keyword evidence="6 9" id="KW-0235">DNA replication</keyword>
<protein>
    <recommendedName>
        <fullName evidence="9">Beta sliding clamp</fullName>
    </recommendedName>
</protein>
<evidence type="ECO:0000256" key="5">
    <source>
        <dbReference type="ARBA" id="ARBA00022695"/>
    </source>
</evidence>
<feature type="domain" description="DNA polymerase III beta sliding clamp central" evidence="11">
    <location>
        <begin position="119"/>
        <end position="235"/>
    </location>
</feature>
<reference evidence="13 14" key="1">
    <citation type="journal article" date="2016" name="Nat. Commun.">
        <title>Thousands of microbial genomes shed light on interconnected biogeochemical processes in an aquifer system.</title>
        <authorList>
            <person name="Anantharaman K."/>
            <person name="Brown C.T."/>
            <person name="Hug L.A."/>
            <person name="Sharon I."/>
            <person name="Castelle C.J."/>
            <person name="Probst A.J."/>
            <person name="Thomas B.C."/>
            <person name="Singh A."/>
            <person name="Wilkins M.J."/>
            <person name="Karaoz U."/>
            <person name="Brodie E.L."/>
            <person name="Williams K.H."/>
            <person name="Hubbard S.S."/>
            <person name="Banfield J.F."/>
        </authorList>
    </citation>
    <scope>NUCLEOTIDE SEQUENCE [LARGE SCALE GENOMIC DNA]</scope>
    <source>
        <strain evidence="14">RBG_16_55_9</strain>
    </source>
</reference>
<proteinExistence type="inferred from homology"/>
<evidence type="ECO:0000259" key="11">
    <source>
        <dbReference type="Pfam" id="PF02767"/>
    </source>
</evidence>
<dbReference type="GO" id="GO:0006271">
    <property type="term" value="P:DNA strand elongation involved in DNA replication"/>
    <property type="evidence" value="ECO:0007669"/>
    <property type="project" value="TreeGrafter"/>
</dbReference>
<sequence>MFGVKTANRALGSTLPILAGIKLEIQGSELRLLATDLERALIVTIPIESSKGKGTCVINGQLISKITGMLPDEELKLRLDDAGDKVEITSGEATFELLLLPATDYPEIPALPGDTLCVIQRERLVRALERTTFAAMSARETSRLNLTGVDILTRAEAIKMVATNGYRLALKEERLESGAPEGEYLIDADALKDLQSILGSVEDEQVKLAHKGGHLFFATSQVVFIARVIQEEYPDFERVIPRDNPVGLHMKREVFLNALQRAEITTAAESGAVVLEPRDSSLLLKSSSAEKGHTEERIPLLKPAGSLTISFRGEYLIEALRRMSSSEVVLWLKDSESAGLLEPTADSEEDQGFLYVCMPIRMD</sequence>
<dbReference type="AlphaFoldDB" id="A0A1F5UNR1"/>
<keyword evidence="7 9" id="KW-0239">DNA-directed DNA polymerase</keyword>
<dbReference type="NCBIfam" id="TIGR00663">
    <property type="entry name" value="dnan"/>
    <property type="match status" value="1"/>
</dbReference>
<keyword evidence="3 9" id="KW-0963">Cytoplasm</keyword>
<accession>A0A1F5UNR1</accession>
<dbReference type="CDD" id="cd00140">
    <property type="entry name" value="beta_clamp"/>
    <property type="match status" value="1"/>
</dbReference>
<dbReference type="GO" id="GO:0009360">
    <property type="term" value="C:DNA polymerase III complex"/>
    <property type="evidence" value="ECO:0007669"/>
    <property type="project" value="InterPro"/>
</dbReference>
<comment type="function">
    <text evidence="9">Confers DNA tethering and processivity to DNA polymerases and other proteins. Acts as a clamp, forming a ring around DNA (a reaction catalyzed by the clamp-loading complex) which diffuses in an ATP-independent manner freely and bidirectionally along dsDNA. Initially characterized for its ability to contact the catalytic subunit of DNA polymerase III (Pol III), a complex, multichain enzyme responsible for most of the replicative synthesis in bacteria; Pol III exhibits 3'-5' exonuclease proofreading activity. The beta chain is required for initiation of replication as well as for processivity of DNA replication.</text>
</comment>
<dbReference type="STRING" id="1817864.A2Z21_08205"/>
<dbReference type="GO" id="GO:0005737">
    <property type="term" value="C:cytoplasm"/>
    <property type="evidence" value="ECO:0007669"/>
    <property type="project" value="UniProtKB-SubCell"/>
</dbReference>
<evidence type="ECO:0000256" key="3">
    <source>
        <dbReference type="ARBA" id="ARBA00022490"/>
    </source>
</evidence>
<organism evidence="13 14">
    <name type="scientific">Fraserbacteria sp. (strain RBG_16_55_9)</name>
    <dbReference type="NCBI Taxonomy" id="1817864"/>
    <lineage>
        <taxon>Bacteria</taxon>
        <taxon>Candidatus Fraseribacteriota</taxon>
    </lineage>
</organism>
<name>A0A1F5UNR1_FRAXR</name>
<dbReference type="Proteomes" id="UP000179157">
    <property type="component" value="Unassembled WGS sequence"/>
</dbReference>
<evidence type="ECO:0000256" key="7">
    <source>
        <dbReference type="ARBA" id="ARBA00022932"/>
    </source>
</evidence>
<dbReference type="EMBL" id="MFGX01000130">
    <property type="protein sequence ID" value="OGF52749.1"/>
    <property type="molecule type" value="Genomic_DNA"/>
</dbReference>
<evidence type="ECO:0000259" key="10">
    <source>
        <dbReference type="Pfam" id="PF00712"/>
    </source>
</evidence>
<dbReference type="PIRSF" id="PIRSF000804">
    <property type="entry name" value="DNA_pol_III_b"/>
    <property type="match status" value="1"/>
</dbReference>
<dbReference type="InterPro" id="IPR022634">
    <property type="entry name" value="DNA_polIII_beta_N"/>
</dbReference>
<dbReference type="Pfam" id="PF02767">
    <property type="entry name" value="DNA_pol3_beta_2"/>
    <property type="match status" value="1"/>
</dbReference>
<dbReference type="PANTHER" id="PTHR30478:SF0">
    <property type="entry name" value="BETA SLIDING CLAMP"/>
    <property type="match status" value="1"/>
</dbReference>
<evidence type="ECO:0000313" key="14">
    <source>
        <dbReference type="Proteomes" id="UP000179157"/>
    </source>
</evidence>
<dbReference type="PANTHER" id="PTHR30478">
    <property type="entry name" value="DNA POLYMERASE III SUBUNIT BETA"/>
    <property type="match status" value="1"/>
</dbReference>
<dbReference type="SUPFAM" id="SSF55979">
    <property type="entry name" value="DNA clamp"/>
    <property type="match status" value="3"/>
</dbReference>
<dbReference type="InterPro" id="IPR001001">
    <property type="entry name" value="DNA_polIII_beta"/>
</dbReference>
<keyword evidence="4 9" id="KW-0808">Transferase</keyword>
<comment type="caution">
    <text evidence="13">The sequence shown here is derived from an EMBL/GenBank/DDBJ whole genome shotgun (WGS) entry which is preliminary data.</text>
</comment>
<dbReference type="GO" id="GO:0003677">
    <property type="term" value="F:DNA binding"/>
    <property type="evidence" value="ECO:0007669"/>
    <property type="project" value="UniProtKB-UniRule"/>
</dbReference>
<evidence type="ECO:0000256" key="4">
    <source>
        <dbReference type="ARBA" id="ARBA00022679"/>
    </source>
</evidence>
<evidence type="ECO:0000256" key="1">
    <source>
        <dbReference type="ARBA" id="ARBA00004496"/>
    </source>
</evidence>
<dbReference type="Gene3D" id="3.10.150.10">
    <property type="entry name" value="DNA Polymerase III, subunit A, domain 2"/>
    <property type="match status" value="1"/>
</dbReference>
<dbReference type="GO" id="GO:0003887">
    <property type="term" value="F:DNA-directed DNA polymerase activity"/>
    <property type="evidence" value="ECO:0007669"/>
    <property type="project" value="UniProtKB-UniRule"/>
</dbReference>
<dbReference type="InterPro" id="IPR046938">
    <property type="entry name" value="DNA_clamp_sf"/>
</dbReference>
<keyword evidence="5 9" id="KW-0548">Nucleotidyltransferase</keyword>
<dbReference type="SMART" id="SM00480">
    <property type="entry name" value="POL3Bc"/>
    <property type="match status" value="1"/>
</dbReference>
<dbReference type="Gene3D" id="3.70.10.10">
    <property type="match status" value="1"/>
</dbReference>
<gene>
    <name evidence="13" type="ORF">A2Z21_08205</name>
</gene>
<dbReference type="Pfam" id="PF02768">
    <property type="entry name" value="DNA_pol3_beta_3"/>
    <property type="match status" value="1"/>
</dbReference>
<feature type="domain" description="DNA polymerase III beta sliding clamp N-terminal" evidence="10">
    <location>
        <begin position="13"/>
        <end position="109"/>
    </location>
</feature>
<dbReference type="InterPro" id="IPR022637">
    <property type="entry name" value="DNA_polIII_beta_cen"/>
</dbReference>
<dbReference type="InterPro" id="IPR022635">
    <property type="entry name" value="DNA_polIII_beta_C"/>
</dbReference>
<comment type="subcellular location">
    <subcellularLocation>
        <location evidence="1 9">Cytoplasm</location>
    </subcellularLocation>
</comment>
<evidence type="ECO:0000256" key="8">
    <source>
        <dbReference type="ARBA" id="ARBA00023125"/>
    </source>
</evidence>
<evidence type="ECO:0000259" key="12">
    <source>
        <dbReference type="Pfam" id="PF02768"/>
    </source>
</evidence>
<dbReference type="GO" id="GO:0008408">
    <property type="term" value="F:3'-5' exonuclease activity"/>
    <property type="evidence" value="ECO:0007669"/>
    <property type="project" value="InterPro"/>
</dbReference>